<dbReference type="InterPro" id="IPR036277">
    <property type="entry name" value="SMC_hinge_sf"/>
</dbReference>
<dbReference type="GO" id="GO:0005524">
    <property type="term" value="F:ATP binding"/>
    <property type="evidence" value="ECO:0007669"/>
    <property type="project" value="UniProtKB-KW"/>
</dbReference>
<dbReference type="Gene3D" id="3.40.50.300">
    <property type="entry name" value="P-loop containing nucleotide triphosphate hydrolases"/>
    <property type="match status" value="2"/>
</dbReference>
<evidence type="ECO:0000313" key="12">
    <source>
        <dbReference type="WBParaSite" id="SSTP_0000749600.1"/>
    </source>
</evidence>
<evidence type="ECO:0000259" key="10">
    <source>
        <dbReference type="SMART" id="SM00968"/>
    </source>
</evidence>
<feature type="coiled-coil region" evidence="9">
    <location>
        <begin position="422"/>
        <end position="621"/>
    </location>
</feature>
<dbReference type="InterPro" id="IPR027417">
    <property type="entry name" value="P-loop_NTPase"/>
</dbReference>
<dbReference type="GO" id="GO:0016887">
    <property type="term" value="F:ATP hydrolysis activity"/>
    <property type="evidence" value="ECO:0007669"/>
    <property type="project" value="InterPro"/>
</dbReference>
<dbReference type="PANTHER" id="PTHR18937">
    <property type="entry name" value="STRUCTURAL MAINTENANCE OF CHROMOSOMES SMC FAMILY MEMBER"/>
    <property type="match status" value="1"/>
</dbReference>
<feature type="coiled-coil region" evidence="9">
    <location>
        <begin position="894"/>
        <end position="921"/>
    </location>
</feature>
<protein>
    <recommendedName>
        <fullName evidence="8">Structural maintenance of chromosomes protein</fullName>
    </recommendedName>
</protein>
<dbReference type="Proteomes" id="UP000035681">
    <property type="component" value="Unplaced"/>
</dbReference>
<dbReference type="InterPro" id="IPR010935">
    <property type="entry name" value="SMC_hinge"/>
</dbReference>
<keyword evidence="3" id="KW-0547">Nucleotide-binding</keyword>
<organism evidence="12">
    <name type="scientific">Strongyloides stercoralis</name>
    <name type="common">Threadworm</name>
    <dbReference type="NCBI Taxonomy" id="6248"/>
    <lineage>
        <taxon>Eukaryota</taxon>
        <taxon>Metazoa</taxon>
        <taxon>Ecdysozoa</taxon>
        <taxon>Nematoda</taxon>
        <taxon>Chromadorea</taxon>
        <taxon>Rhabditida</taxon>
        <taxon>Tylenchina</taxon>
        <taxon>Panagrolaimomorpha</taxon>
        <taxon>Strongyloidoidea</taxon>
        <taxon>Strongyloididae</taxon>
        <taxon>Strongyloides</taxon>
    </lineage>
</organism>
<dbReference type="SUPFAM" id="SSF52540">
    <property type="entry name" value="P-loop containing nucleoside triphosphate hydrolases"/>
    <property type="match status" value="2"/>
</dbReference>
<dbReference type="GO" id="GO:0000796">
    <property type="term" value="C:condensin complex"/>
    <property type="evidence" value="ECO:0007669"/>
    <property type="project" value="TreeGrafter"/>
</dbReference>
<dbReference type="Gene3D" id="1.20.1060.20">
    <property type="match status" value="1"/>
</dbReference>
<evidence type="ECO:0000256" key="4">
    <source>
        <dbReference type="ARBA" id="ARBA00022840"/>
    </source>
</evidence>
<dbReference type="WBParaSite" id="TCONS_00009502.p1">
    <property type="protein sequence ID" value="TCONS_00009502.p1"/>
    <property type="gene ID" value="XLOC_007306"/>
</dbReference>
<dbReference type="SMART" id="SM00968">
    <property type="entry name" value="SMC_hinge"/>
    <property type="match status" value="1"/>
</dbReference>
<reference evidence="12" key="1">
    <citation type="submission" date="2022-10" db="UniProtKB">
        <authorList>
            <consortium name="WormBaseParasite"/>
        </authorList>
    </citation>
    <scope>IDENTIFICATION</scope>
</reference>
<dbReference type="GO" id="GO:0007076">
    <property type="term" value="P:mitotic chromosome condensation"/>
    <property type="evidence" value="ECO:0007669"/>
    <property type="project" value="TreeGrafter"/>
</dbReference>
<dbReference type="PIRSF" id="PIRSF005719">
    <property type="entry name" value="SMC"/>
    <property type="match status" value="1"/>
</dbReference>
<keyword evidence="5 9" id="KW-0175">Coiled coil</keyword>
<evidence type="ECO:0000256" key="3">
    <source>
        <dbReference type="ARBA" id="ARBA00022741"/>
    </source>
</evidence>
<feature type="coiled-coil region" evidence="9">
    <location>
        <begin position="1136"/>
        <end position="1163"/>
    </location>
</feature>
<keyword evidence="6" id="KW-0226">DNA condensation</keyword>
<dbReference type="PANTHER" id="PTHR18937:SF172">
    <property type="entry name" value="STRUCTURAL MAINTENANCE OF CHROMOSOMES PROTEIN"/>
    <property type="match status" value="1"/>
</dbReference>
<feature type="coiled-coil region" evidence="9">
    <location>
        <begin position="979"/>
        <end position="1068"/>
    </location>
</feature>
<evidence type="ECO:0000256" key="2">
    <source>
        <dbReference type="ARBA" id="ARBA00006005"/>
    </source>
</evidence>
<dbReference type="WBParaSite" id="SSTP_0000749600.1">
    <property type="protein sequence ID" value="SSTP_0000749600.1"/>
    <property type="gene ID" value="SSTP_0000749600"/>
</dbReference>
<dbReference type="GO" id="GO:0005634">
    <property type="term" value="C:nucleus"/>
    <property type="evidence" value="ECO:0007669"/>
    <property type="project" value="UniProtKB-SubCell"/>
</dbReference>
<evidence type="ECO:0000313" key="11">
    <source>
        <dbReference type="Proteomes" id="UP000035681"/>
    </source>
</evidence>
<sequence length="1396" mass="163309">MDVPEYDKENNKKLLNMSNCDVNLKYPNDVTLLDEEDKENQDQEIDFFPSQNDANTQVYSDEQKSNFDCKDDIISKSFTVLDKYSDLLNLKLDNKYEEANYSTTCGDRLIIDYIELENFKSYYGVNKMGPFGNNFSCIVGPNGSGKSNIFDCMLFVFDYNVKKFRTKKLSDLIHRSSNETCNFARVSIYFKRVGKIDGKTFDIEKSSFCVTRKVTDNNKSLFFFNNTKISRDDLKQILKNHGLGLDHDRFLILQGEVESISLLKAKAENEDEDCMLSLMDDIIGTNRYKVPLEKVKNGILELQSKVAVINGKLKESEKFRNLLEEKARDSIEQNRIMNGITDLKYQKFLILESKCDKKCDEIKEKLCENENLIKMKEEEVCELENSLKVIDNERDEAKIRYNECRTKYDEIKSSLISNNVRLEEIKGNHLRFEERLRLKEERNDALHREIKKLERAPQDILKEKELKEKELEDILKLEGELRSKKEEAERLFEKERLHYASEYDSKQDNVLNLKNQISGYKNEKEKLEFKLSQISSGKNNIMKEIESLENFIADLNSSNKSNLEKKNSIQENINAIEDKLLNLRDSSKKYQAEIKEHEAMILNESQECEVFKQKYNSLNENESFLPLSETYKFLINLNYAGFKGRLGDLVTIDRKYDVALSTLGGRSLDMFVVETVKDGQYLMEQLRVNRKGRAAFMCIEEMDKKCSNSFGKTNNFDGAIRAFDLLENVPSEIRSCFYFVFRESLVVENLDNVNYLKKKYGGYIPKIVTLDGSIFESTGKITGGGKPISGLIGKKNYTNSKVDDNLKFEIKEKFDKLNQNLRVLKMRNSQLLEEKHKIDVDIKRNISFIEELKKQMYFISETINNGNQCLKIKKNSLEELKHQLLNVTVDEDAYNRIVKEIKQIENKIITTEETLEVKMEEFNVVKNNVDTLYNELVEEHATNFNNCLTSKEHCQNSINQLQKKFTFLSKQYKIKVNEQESNENEIQELTFKITSLQEEEEQILHIINDLVKKKKDNNNLLQMLNEKLNSQNDISGIKYQIIDLKNEIDQYQLLTNTYNDKLKELSDRKTKYIEKIRSLRYIFYNNINLLPEELIEFPNDHLFYIKRVDDAEKEFLKYLENDSDNKTIPMIQVSLKSFDEEELQQIMTKEEEIEEKLKVFESAYLNESSDDAVEKYLEKHEVYLGNLKKFNKISKIYDQLKEKSDNWSIERIKEFNKGFNRIAKCVKEVYQNITFGGDAELETCDKFDPYSFGILYKVRPPGKSWKKMTNLSGGEKTLASLALVFALHEYNPTPLYIMDEIDAALDFRNVAIIGQYIKQRTLNAQFIVISLRKEMYELADKCVEIWKLDDKTRSACSDMNEVYEISKDCVSLDEIYSNYTLKDNLTDLCKLFKDTK</sequence>
<accession>A0A913HYA6</accession>
<keyword evidence="7 8" id="KW-0539">Nucleus</keyword>
<dbReference type="Gene3D" id="3.30.70.1620">
    <property type="match status" value="1"/>
</dbReference>
<feature type="domain" description="SMC hinge" evidence="10">
    <location>
        <begin position="640"/>
        <end position="757"/>
    </location>
</feature>
<evidence type="ECO:0000256" key="9">
    <source>
        <dbReference type="SAM" id="Coils"/>
    </source>
</evidence>
<evidence type="ECO:0000256" key="7">
    <source>
        <dbReference type="ARBA" id="ARBA00023242"/>
    </source>
</evidence>
<evidence type="ECO:0000256" key="6">
    <source>
        <dbReference type="ARBA" id="ARBA00023067"/>
    </source>
</evidence>
<keyword evidence="11" id="KW-1185">Reference proteome</keyword>
<evidence type="ECO:0000256" key="8">
    <source>
        <dbReference type="PIRNR" id="PIRNR005719"/>
    </source>
</evidence>
<proteinExistence type="inferred from homology"/>
<dbReference type="Pfam" id="PF06470">
    <property type="entry name" value="SMC_hinge"/>
    <property type="match status" value="1"/>
</dbReference>
<comment type="subcellular location">
    <subcellularLocation>
        <location evidence="1 8">Nucleus</location>
    </subcellularLocation>
</comment>
<name>A0A913HYA6_STRER</name>
<dbReference type="InterPro" id="IPR024704">
    <property type="entry name" value="SMC"/>
</dbReference>
<dbReference type="InterPro" id="IPR003395">
    <property type="entry name" value="RecF/RecN/SMC_N"/>
</dbReference>
<dbReference type="Pfam" id="PF02463">
    <property type="entry name" value="SMC_N"/>
    <property type="match status" value="1"/>
</dbReference>
<keyword evidence="4" id="KW-0067">ATP-binding</keyword>
<evidence type="ECO:0000256" key="1">
    <source>
        <dbReference type="ARBA" id="ARBA00004123"/>
    </source>
</evidence>
<comment type="similarity">
    <text evidence="2">Belongs to the SMC family. SMC4 subfamily.</text>
</comment>
<dbReference type="AlphaFoldDB" id="A0A913HYA6"/>
<dbReference type="SUPFAM" id="SSF75553">
    <property type="entry name" value="Smc hinge domain"/>
    <property type="match status" value="1"/>
</dbReference>
<evidence type="ECO:0000256" key="5">
    <source>
        <dbReference type="ARBA" id="ARBA00023054"/>
    </source>
</evidence>